<proteinExistence type="predicted"/>
<organism evidence="1 2">
    <name type="scientific">Pseudomonas glycinae</name>
    <dbReference type="NCBI Taxonomy" id="1785145"/>
    <lineage>
        <taxon>Bacteria</taxon>
        <taxon>Pseudomonadati</taxon>
        <taxon>Pseudomonadota</taxon>
        <taxon>Gammaproteobacteria</taxon>
        <taxon>Pseudomonadales</taxon>
        <taxon>Pseudomonadaceae</taxon>
        <taxon>Pseudomonas</taxon>
    </lineage>
</organism>
<name>A0ABN5FWG0_9PSED</name>
<sequence>MKCLQACRSCALRTYFSETVASFGEANCINVLADYPKNFLAIYRAAIGQRSDPGRGRSMQDDYAHPEREETFGEANFYQRAGRLVHARLPCQLYHERYAAHSAVFDMQPILDNLSETTLLAMSSRTSLLSH</sequence>
<dbReference type="Proteomes" id="UP000075187">
    <property type="component" value="Chromosome"/>
</dbReference>
<accession>A0ABN5FWG0</accession>
<gene>
    <name evidence="1" type="ORF">AWU82_28405</name>
</gene>
<dbReference type="EMBL" id="CP014205">
    <property type="protein sequence ID" value="AUG97408.1"/>
    <property type="molecule type" value="Genomic_DNA"/>
</dbReference>
<reference evidence="1" key="1">
    <citation type="submission" date="2017-12" db="EMBL/GenBank/DDBJ databases">
        <title>Pseudomonas sp. MS586 complete sequence.</title>
        <authorList>
            <person name="Lu S."/>
            <person name="Deng P."/>
        </authorList>
    </citation>
    <scope>NUCLEOTIDE SEQUENCE</scope>
    <source>
        <strain evidence="1">MS586</strain>
    </source>
</reference>
<protein>
    <submittedName>
        <fullName evidence="1">Uncharacterized protein</fullName>
    </submittedName>
</protein>
<dbReference type="RefSeq" id="WP_190241553.1">
    <property type="nucleotide sequence ID" value="NZ_CP014205.2"/>
</dbReference>
<evidence type="ECO:0000313" key="2">
    <source>
        <dbReference type="Proteomes" id="UP000075187"/>
    </source>
</evidence>
<keyword evidence="2" id="KW-1185">Reference proteome</keyword>
<evidence type="ECO:0000313" key="1">
    <source>
        <dbReference type="EMBL" id="AUG97408.1"/>
    </source>
</evidence>